<reference evidence="1 2" key="1">
    <citation type="submission" date="2019-12" db="EMBL/GenBank/DDBJ databases">
        <authorList>
            <person name="Feng G."/>
            <person name="Zhu H."/>
        </authorList>
    </citation>
    <scope>NUCLEOTIDE SEQUENCE [LARGE SCALE GENOMIC DNA]</scope>
    <source>
        <strain evidence="1 2">FGD1</strain>
    </source>
</reference>
<evidence type="ECO:0000313" key="2">
    <source>
        <dbReference type="Proteomes" id="UP000465810"/>
    </source>
</evidence>
<keyword evidence="2" id="KW-1185">Reference proteome</keyword>
<proteinExistence type="predicted"/>
<comment type="caution">
    <text evidence="1">The sequence shown here is derived from an EMBL/GenBank/DDBJ whole genome shotgun (WGS) entry which is preliminary data.</text>
</comment>
<organism evidence="1 2">
    <name type="scientific">Novosphingobium silvae</name>
    <dbReference type="NCBI Taxonomy" id="2692619"/>
    <lineage>
        <taxon>Bacteria</taxon>
        <taxon>Pseudomonadati</taxon>
        <taxon>Pseudomonadota</taxon>
        <taxon>Alphaproteobacteria</taxon>
        <taxon>Sphingomonadales</taxon>
        <taxon>Sphingomonadaceae</taxon>
        <taxon>Novosphingobium</taxon>
    </lineage>
</organism>
<dbReference type="RefSeq" id="WP_066114666.1">
    <property type="nucleotide sequence ID" value="NZ_WVTD01000026.1"/>
</dbReference>
<gene>
    <name evidence="1" type="ORF">GR702_20030</name>
</gene>
<dbReference type="AlphaFoldDB" id="A0A7X4GKU0"/>
<sequence length="189" mass="21133">MTNLQARLDRIRDRITSEEFLHGRGLGNDVPFYAFDYPSVSEQQVNNHIEWLLEDLARKTGLKIGVVNMFELAVEQLKKRDLYAKALAMEKAKGVSSLLSALKGPLEPGKMAAALLDKFGGMTLDMLFLTGVGPAYPLIRTHSLLNNLQPLLGSVPLVLFFPGRFSGQSLQLFGDMQETPYYRAFRLVD</sequence>
<name>A0A7X4GKU0_9SPHN</name>
<protein>
    <submittedName>
        <fullName evidence="1">DUF1788 domain-containing protein</fullName>
    </submittedName>
</protein>
<dbReference type="Pfam" id="PF08747">
    <property type="entry name" value="BrxB"/>
    <property type="match status" value="1"/>
</dbReference>
<dbReference type="Proteomes" id="UP000465810">
    <property type="component" value="Unassembled WGS sequence"/>
</dbReference>
<accession>A0A7X4GKU0</accession>
<evidence type="ECO:0000313" key="1">
    <source>
        <dbReference type="EMBL" id="MYM00052.1"/>
    </source>
</evidence>
<dbReference type="InterPro" id="IPR014858">
    <property type="entry name" value="BrxB"/>
</dbReference>
<dbReference type="EMBL" id="WVTD01000026">
    <property type="protein sequence ID" value="MYM00052.1"/>
    <property type="molecule type" value="Genomic_DNA"/>
</dbReference>